<dbReference type="InterPro" id="IPR000960">
    <property type="entry name" value="Flavin_mOase"/>
</dbReference>
<keyword evidence="4 8" id="KW-0274">FAD</keyword>
<accession>A0A6J8B268</accession>
<reference evidence="9 10" key="1">
    <citation type="submission" date="2020-06" db="EMBL/GenBank/DDBJ databases">
        <authorList>
            <person name="Li R."/>
            <person name="Bekaert M."/>
        </authorList>
    </citation>
    <scope>NUCLEOTIDE SEQUENCE [LARGE SCALE GENOMIC DNA]</scope>
    <source>
        <strain evidence="10">wild</strain>
    </source>
</reference>
<dbReference type="InterPro" id="IPR020946">
    <property type="entry name" value="Flavin_mOase-like"/>
</dbReference>
<dbReference type="PRINTS" id="PR00370">
    <property type="entry name" value="FMOXYGENASE"/>
</dbReference>
<evidence type="ECO:0000256" key="2">
    <source>
        <dbReference type="ARBA" id="ARBA00009183"/>
    </source>
</evidence>
<evidence type="ECO:0000313" key="9">
    <source>
        <dbReference type="EMBL" id="CAC5377593.1"/>
    </source>
</evidence>
<evidence type="ECO:0000256" key="5">
    <source>
        <dbReference type="ARBA" id="ARBA00022857"/>
    </source>
</evidence>
<proteinExistence type="inferred from homology"/>
<dbReference type="Gene3D" id="3.50.50.60">
    <property type="entry name" value="FAD/NAD(P)-binding domain"/>
    <property type="match status" value="2"/>
</dbReference>
<evidence type="ECO:0000256" key="4">
    <source>
        <dbReference type="ARBA" id="ARBA00022827"/>
    </source>
</evidence>
<dbReference type="EC" id="1.-.-.-" evidence="8"/>
<dbReference type="EMBL" id="CACVKT020002381">
    <property type="protein sequence ID" value="CAC5377593.1"/>
    <property type="molecule type" value="Genomic_DNA"/>
</dbReference>
<organism evidence="9 10">
    <name type="scientific">Mytilus coruscus</name>
    <name type="common">Sea mussel</name>
    <dbReference type="NCBI Taxonomy" id="42192"/>
    <lineage>
        <taxon>Eukaryota</taxon>
        <taxon>Metazoa</taxon>
        <taxon>Spiralia</taxon>
        <taxon>Lophotrochozoa</taxon>
        <taxon>Mollusca</taxon>
        <taxon>Bivalvia</taxon>
        <taxon>Autobranchia</taxon>
        <taxon>Pteriomorphia</taxon>
        <taxon>Mytilida</taxon>
        <taxon>Mytiloidea</taxon>
        <taxon>Mytilidae</taxon>
        <taxon>Mytilinae</taxon>
        <taxon>Mytilus</taxon>
    </lineage>
</organism>
<dbReference type="OrthoDB" id="66881at2759"/>
<evidence type="ECO:0000256" key="6">
    <source>
        <dbReference type="ARBA" id="ARBA00023002"/>
    </source>
</evidence>
<dbReference type="SUPFAM" id="SSF51905">
    <property type="entry name" value="FAD/NAD(P)-binding domain"/>
    <property type="match status" value="1"/>
</dbReference>
<keyword evidence="7 8" id="KW-0503">Monooxygenase</keyword>
<sequence>MSSKRKVCIIGAGPCGMTALFHFDQISDPSTEVVCFEKSDTWLGLWNFTWMTGTDEFGELCHGGMYKHLWSNGPKEGLEYPDYTFDDHYGKAIPSFPPRRVLRDYMEGRLVKKSKSDLKRYIKWNTVVRYVTYNQKSDVFTVTAEDLKTGRTFENKFTHVIVATGIFNNPNKPTFDGIETFPGRTIHSHDFRDAAQFKGQRVLVVGASYSAEDVALQCLKFGAKSIVTSYRSKPMNFKWPSGIEERPLIKKIDGKMINFIDGSSAEVDSIILCTGYKYSFPCLEDNLRLVSTLSVYPAGLYKGSLWLNDGNRKLFYMGTQDQYFSFTMFDAQGLWICRYITGTLPNEPKNIEEMKKEEQKWVQRRKNVKDCHDDIDIQADFIKDLSDGTGYHPDAPNAVELFHKWEHDKMANIVTYRDQPFKSVFSGTMAAQHKPWFQDFDDSIDSFVN</sequence>
<comment type="similarity">
    <text evidence="2 8">Belongs to the FMO family.</text>
</comment>
<comment type="cofactor">
    <cofactor evidence="1 8">
        <name>FAD</name>
        <dbReference type="ChEBI" id="CHEBI:57692"/>
    </cofactor>
</comment>
<keyword evidence="3 8" id="KW-0285">Flavoprotein</keyword>
<dbReference type="AlphaFoldDB" id="A0A6J8B268"/>
<evidence type="ECO:0000256" key="1">
    <source>
        <dbReference type="ARBA" id="ARBA00001974"/>
    </source>
</evidence>
<dbReference type="InterPro" id="IPR050346">
    <property type="entry name" value="FMO-like"/>
</dbReference>
<dbReference type="GO" id="GO:0050661">
    <property type="term" value="F:NADP binding"/>
    <property type="evidence" value="ECO:0007669"/>
    <property type="project" value="InterPro"/>
</dbReference>
<evidence type="ECO:0000256" key="8">
    <source>
        <dbReference type="RuleBase" id="RU361177"/>
    </source>
</evidence>
<dbReference type="Pfam" id="PF00743">
    <property type="entry name" value="FMO-like"/>
    <property type="match status" value="2"/>
</dbReference>
<name>A0A6J8B268_MYTCO</name>
<keyword evidence="10" id="KW-1185">Reference proteome</keyword>
<protein>
    <recommendedName>
        <fullName evidence="8">Flavin-containing monooxygenase</fullName>
        <ecNumber evidence="8">1.-.-.-</ecNumber>
    </recommendedName>
</protein>
<dbReference type="PIRSF" id="PIRSF000332">
    <property type="entry name" value="FMO"/>
    <property type="match status" value="1"/>
</dbReference>
<evidence type="ECO:0000256" key="3">
    <source>
        <dbReference type="ARBA" id="ARBA00022630"/>
    </source>
</evidence>
<keyword evidence="6 8" id="KW-0560">Oxidoreductase</keyword>
<keyword evidence="5" id="KW-0521">NADP</keyword>
<evidence type="ECO:0000256" key="7">
    <source>
        <dbReference type="ARBA" id="ARBA00023033"/>
    </source>
</evidence>
<evidence type="ECO:0000313" key="10">
    <source>
        <dbReference type="Proteomes" id="UP000507470"/>
    </source>
</evidence>
<dbReference type="GO" id="GO:0004499">
    <property type="term" value="F:N,N-dimethylaniline monooxygenase activity"/>
    <property type="evidence" value="ECO:0007669"/>
    <property type="project" value="InterPro"/>
</dbReference>
<dbReference type="GO" id="GO:0050660">
    <property type="term" value="F:flavin adenine dinucleotide binding"/>
    <property type="evidence" value="ECO:0007669"/>
    <property type="project" value="InterPro"/>
</dbReference>
<gene>
    <name evidence="9" type="ORF">MCOR_13891</name>
</gene>
<dbReference type="InterPro" id="IPR036188">
    <property type="entry name" value="FAD/NAD-bd_sf"/>
</dbReference>
<dbReference type="FunFam" id="3.50.50.60:FF:000138">
    <property type="entry name" value="Flavin-containing monooxygenase"/>
    <property type="match status" value="1"/>
</dbReference>
<dbReference type="Proteomes" id="UP000507470">
    <property type="component" value="Unassembled WGS sequence"/>
</dbReference>
<dbReference type="PANTHER" id="PTHR23023">
    <property type="entry name" value="DIMETHYLANILINE MONOOXYGENASE"/>
    <property type="match status" value="1"/>
</dbReference>